<organism evidence="1 2">
    <name type="scientific">Pleurodeles waltl</name>
    <name type="common">Iberian ribbed newt</name>
    <dbReference type="NCBI Taxonomy" id="8319"/>
    <lineage>
        <taxon>Eukaryota</taxon>
        <taxon>Metazoa</taxon>
        <taxon>Chordata</taxon>
        <taxon>Craniata</taxon>
        <taxon>Vertebrata</taxon>
        <taxon>Euteleostomi</taxon>
        <taxon>Amphibia</taxon>
        <taxon>Batrachia</taxon>
        <taxon>Caudata</taxon>
        <taxon>Salamandroidea</taxon>
        <taxon>Salamandridae</taxon>
        <taxon>Pleurodelinae</taxon>
        <taxon>Pleurodeles</taxon>
    </lineage>
</organism>
<dbReference type="AlphaFoldDB" id="A0AAV7QS24"/>
<name>A0AAV7QS24_PLEWA</name>
<dbReference type="EMBL" id="JANPWB010000010">
    <property type="protein sequence ID" value="KAJ1141844.1"/>
    <property type="molecule type" value="Genomic_DNA"/>
</dbReference>
<accession>A0AAV7QS24</accession>
<protein>
    <submittedName>
        <fullName evidence="1">Uncharacterized protein</fullName>
    </submittedName>
</protein>
<sequence>MRTRTAHMAPMQIEGKVPPGVAGAEASAIGCKGGNGLAAASEGEIDLPLYAPASQSNVGLAQEVVSGAGYCEQVAAAVCLMPSTDLSTPACTLEAIRDYRQGRVDLLAQGEVGENFFPCRINLKIRMRTAPAPP</sequence>
<reference evidence="1" key="1">
    <citation type="journal article" date="2022" name="bioRxiv">
        <title>Sequencing and chromosome-scale assembly of the giantPleurodeles waltlgenome.</title>
        <authorList>
            <person name="Brown T."/>
            <person name="Elewa A."/>
            <person name="Iarovenko S."/>
            <person name="Subramanian E."/>
            <person name="Araus A.J."/>
            <person name="Petzold A."/>
            <person name="Susuki M."/>
            <person name="Suzuki K.-i.T."/>
            <person name="Hayashi T."/>
            <person name="Toyoda A."/>
            <person name="Oliveira C."/>
            <person name="Osipova E."/>
            <person name="Leigh N.D."/>
            <person name="Simon A."/>
            <person name="Yun M.H."/>
        </authorList>
    </citation>
    <scope>NUCLEOTIDE SEQUENCE</scope>
    <source>
        <strain evidence="1">20211129_DDA</strain>
        <tissue evidence="1">Liver</tissue>
    </source>
</reference>
<proteinExistence type="predicted"/>
<dbReference type="Proteomes" id="UP001066276">
    <property type="component" value="Chromosome 6"/>
</dbReference>
<evidence type="ECO:0000313" key="2">
    <source>
        <dbReference type="Proteomes" id="UP001066276"/>
    </source>
</evidence>
<keyword evidence="2" id="KW-1185">Reference proteome</keyword>
<evidence type="ECO:0000313" key="1">
    <source>
        <dbReference type="EMBL" id="KAJ1141844.1"/>
    </source>
</evidence>
<gene>
    <name evidence="1" type="ORF">NDU88_008172</name>
</gene>
<comment type="caution">
    <text evidence="1">The sequence shown here is derived from an EMBL/GenBank/DDBJ whole genome shotgun (WGS) entry which is preliminary data.</text>
</comment>